<organism evidence="1 2">
    <name type="scientific">Lentinula aff. lateritia</name>
    <dbReference type="NCBI Taxonomy" id="2804960"/>
    <lineage>
        <taxon>Eukaryota</taxon>
        <taxon>Fungi</taxon>
        <taxon>Dikarya</taxon>
        <taxon>Basidiomycota</taxon>
        <taxon>Agaricomycotina</taxon>
        <taxon>Agaricomycetes</taxon>
        <taxon>Agaricomycetidae</taxon>
        <taxon>Agaricales</taxon>
        <taxon>Marasmiineae</taxon>
        <taxon>Omphalotaceae</taxon>
        <taxon>Lentinula</taxon>
    </lineage>
</organism>
<keyword evidence="2" id="KW-1185">Reference proteome</keyword>
<proteinExistence type="predicted"/>
<name>A0ACC1TIJ8_9AGAR</name>
<gene>
    <name evidence="1" type="ORF">F5876DRAFT_70498</name>
</gene>
<dbReference type="EMBL" id="MU795909">
    <property type="protein sequence ID" value="KAJ3804594.1"/>
    <property type="molecule type" value="Genomic_DNA"/>
</dbReference>
<dbReference type="Proteomes" id="UP001163835">
    <property type="component" value="Unassembled WGS sequence"/>
</dbReference>
<protein>
    <submittedName>
        <fullName evidence="1">Uncharacterized protein</fullName>
    </submittedName>
</protein>
<reference evidence="1" key="1">
    <citation type="submission" date="2022-09" db="EMBL/GenBank/DDBJ databases">
        <title>A Global Phylogenomic Analysis of the Shiitake Genus Lentinula.</title>
        <authorList>
            <consortium name="DOE Joint Genome Institute"/>
            <person name="Sierra-Patev S."/>
            <person name="Min B."/>
            <person name="Naranjo-Ortiz M."/>
            <person name="Looney B."/>
            <person name="Konkel Z."/>
            <person name="Slot J.C."/>
            <person name="Sakamoto Y."/>
            <person name="Steenwyk J.L."/>
            <person name="Rokas A."/>
            <person name="Carro J."/>
            <person name="Camarero S."/>
            <person name="Ferreira P."/>
            <person name="Molpeceres G."/>
            <person name="Ruiz-Duenas F.J."/>
            <person name="Serrano A."/>
            <person name="Henrissat B."/>
            <person name="Drula E."/>
            <person name="Hughes K.W."/>
            <person name="Mata J.L."/>
            <person name="Ishikawa N.K."/>
            <person name="Vargas-Isla R."/>
            <person name="Ushijima S."/>
            <person name="Smith C.A."/>
            <person name="Ahrendt S."/>
            <person name="Andreopoulos W."/>
            <person name="He G."/>
            <person name="Labutti K."/>
            <person name="Lipzen A."/>
            <person name="Ng V."/>
            <person name="Riley R."/>
            <person name="Sandor L."/>
            <person name="Barry K."/>
            <person name="Martinez A.T."/>
            <person name="Xiao Y."/>
            <person name="Gibbons J.G."/>
            <person name="Terashima K."/>
            <person name="Grigoriev I.V."/>
            <person name="Hibbett D.S."/>
        </authorList>
    </citation>
    <scope>NUCLEOTIDE SEQUENCE</scope>
    <source>
        <strain evidence="1">TMI1499</strain>
    </source>
</reference>
<sequence length="211" mass="24184">MEDRDPDTMTEFSEEEEEWEDQNYMMCYRASRTWIAEILGTRVLFPNHVHKLSQLFLVLELYKKDDPKHFWHNIQVSPSTFDELLAQICDHPVFMSQGSAHQIPIQHQLAIAMFRFGHFGNGALVESIAQWAGMSAARMKEEAKEWVEAAWKNGWIFVDGTLIPLVEKPAYHALTIQQHLTNLALVYSGSIFLDPVNGFGPTQHILSKLGV</sequence>
<accession>A0ACC1TIJ8</accession>
<evidence type="ECO:0000313" key="1">
    <source>
        <dbReference type="EMBL" id="KAJ3804594.1"/>
    </source>
</evidence>
<comment type="caution">
    <text evidence="1">The sequence shown here is derived from an EMBL/GenBank/DDBJ whole genome shotgun (WGS) entry which is preliminary data.</text>
</comment>
<evidence type="ECO:0000313" key="2">
    <source>
        <dbReference type="Proteomes" id="UP001163835"/>
    </source>
</evidence>